<keyword evidence="6" id="KW-0819">tRNA processing</keyword>
<dbReference type="GO" id="GO:0032259">
    <property type="term" value="P:methylation"/>
    <property type="evidence" value="ECO:0007669"/>
    <property type="project" value="UniProtKB-KW"/>
</dbReference>
<dbReference type="InterPro" id="IPR057285">
    <property type="entry name" value="Pre-PUA_NSUN2"/>
</dbReference>
<dbReference type="PRINTS" id="PR02011">
    <property type="entry name" value="RCMTNCL1"/>
</dbReference>
<evidence type="ECO:0000256" key="7">
    <source>
        <dbReference type="ARBA" id="ARBA00022884"/>
    </source>
</evidence>
<accession>A0ABQ8UN05</accession>
<evidence type="ECO:0000259" key="11">
    <source>
        <dbReference type="PROSITE" id="PS51686"/>
    </source>
</evidence>
<feature type="compositionally biased region" description="Pro residues" evidence="10">
    <location>
        <begin position="419"/>
        <end position="431"/>
    </location>
</feature>
<feature type="compositionally biased region" description="Pro residues" evidence="10">
    <location>
        <begin position="621"/>
        <end position="634"/>
    </location>
</feature>
<evidence type="ECO:0000256" key="8">
    <source>
        <dbReference type="ARBA" id="ARBA00023242"/>
    </source>
</evidence>
<comment type="caution">
    <text evidence="12">The sequence shown here is derived from an EMBL/GenBank/DDBJ whole genome shotgun (WGS) entry which is preliminary data.</text>
</comment>
<feature type="region of interest" description="Disordered" evidence="10">
    <location>
        <begin position="1"/>
        <end position="43"/>
    </location>
</feature>
<dbReference type="Pfam" id="PF25376">
    <property type="entry name" value="Pre-PUA_NSUN2"/>
    <property type="match status" value="1"/>
</dbReference>
<feature type="binding site" evidence="9">
    <location>
        <position position="276"/>
    </location>
    <ligand>
        <name>S-adenosyl-L-methionine</name>
        <dbReference type="ChEBI" id="CHEBI:59789"/>
    </ligand>
</feature>
<keyword evidence="8" id="KW-0539">Nucleus</keyword>
<evidence type="ECO:0000256" key="5">
    <source>
        <dbReference type="ARBA" id="ARBA00022691"/>
    </source>
</evidence>
<feature type="compositionally biased region" description="Low complexity" evidence="10">
    <location>
        <begin position="860"/>
        <end position="889"/>
    </location>
</feature>
<dbReference type="Proteomes" id="UP001141327">
    <property type="component" value="Unassembled WGS sequence"/>
</dbReference>
<keyword evidence="5 9" id="KW-0949">S-adenosyl-L-methionine</keyword>
<feature type="active site" description="Nucleophile" evidence="9">
    <location>
        <position position="329"/>
    </location>
</feature>
<dbReference type="PROSITE" id="PS51686">
    <property type="entry name" value="SAM_MT_RSMB_NOP"/>
    <property type="match status" value="1"/>
</dbReference>
<feature type="region of interest" description="Disordered" evidence="10">
    <location>
        <begin position="382"/>
        <end position="435"/>
    </location>
</feature>
<keyword evidence="2" id="KW-0820">tRNA-binding</keyword>
<dbReference type="InterPro" id="IPR023270">
    <property type="entry name" value="RCMT_NCL1"/>
</dbReference>
<dbReference type="Gene3D" id="3.40.50.150">
    <property type="entry name" value="Vaccinia Virus protein VP39"/>
    <property type="match status" value="1"/>
</dbReference>
<dbReference type="PANTHER" id="PTHR22808">
    <property type="entry name" value="NCL1 YEAST -RELATED NOL1/NOP2/FMU SUN DOMAIN-CONTAINING"/>
    <property type="match status" value="1"/>
</dbReference>
<dbReference type="EMBL" id="JAPMOS010000018">
    <property type="protein sequence ID" value="KAJ4459678.1"/>
    <property type="molecule type" value="Genomic_DNA"/>
</dbReference>
<feature type="region of interest" description="Disordered" evidence="10">
    <location>
        <begin position="855"/>
        <end position="889"/>
    </location>
</feature>
<feature type="binding site" evidence="9">
    <location>
        <position position="223"/>
    </location>
    <ligand>
        <name>S-adenosyl-L-methionine</name>
        <dbReference type="ChEBI" id="CHEBI:59789"/>
    </ligand>
</feature>
<comment type="subcellular location">
    <subcellularLocation>
        <location evidence="1">Nucleus</location>
    </subcellularLocation>
</comment>
<evidence type="ECO:0000256" key="9">
    <source>
        <dbReference type="PROSITE-ProRule" id="PRU01023"/>
    </source>
</evidence>
<dbReference type="InterPro" id="IPR029063">
    <property type="entry name" value="SAM-dependent_MTases_sf"/>
</dbReference>
<evidence type="ECO:0000313" key="13">
    <source>
        <dbReference type="Proteomes" id="UP001141327"/>
    </source>
</evidence>
<keyword evidence="7 9" id="KW-0694">RNA-binding</keyword>
<sequence>MPRTKKAAFHRGRQPKPKSDDQPQQRTEEEGGEKRQQQVGEKWKSYKFEDLPKERVRAFSAFYKPLVPEAEWDCFLRTMATPLPSTFRITESGSQTERTRAEIETRFANQPPVVIDGKEYSPVQPLPWFPNRLAWATTISRPMLRKCPQLRAFHEWLSNATAAGQVSRQESVSMIPPMLLDVRPGQRVLDMCAAPGSKTAQLIEKVLPNNDFAGSNGCVIGNDSDLRRCHTLVHQVQRLRCPNVVITNHMAQCFPSVYVTIDGKKEQLYYDRILCDVPCSGDGTLRKAPDAWWTWSPLPSVGLHPIQCQIAQRGARLLAPGGRMVYSTCTLSPFEDEAVVATILRNCPYLSLVDCSAELPNLRRCPGLATWPVREPVGVYSSERAKERAQERRAQAAANAAKQAARKAAKEAEKAGAPAPAPAPEATPVPAPAEEATAAAAAAAAAAIPATPEEAPLLASPAQIPLGSKLRPSHFPPTAEEASWMHLERCMRVYPHLQDTGGFFIAVFAKALEVVPERAAPEAEAAEEDEDKAGAAQADVAEGTAEAAPRRNRPGRGHRQRQRQAHDAIQAARLHPNKRSRAEGEEEPADEAPEEAPEEGEGAEEEDASEASGPEEEKTPEPAPSPAEPAPEGSPAPASVPSAPATTTDAAATATAPAAAPTAASKYDFFVPIAEGHPGLAAIRSHYGITEQQLPLSCLMSRNEATANNIYLVAPSVRQLLVGDAFHPLKVVNAGVRVFEKDRAASTNGCPYRLLQEGIFYLAPHLSTRKVLFPRHIFGWLLSARQLLLSDTPKGVQDMSLGSFVADLDMATALPGETPCVVCAHRGRNSVAIMVSKQESQALAHLYPLTVPLPSGSKKPAAATEVSSPAAAPTTPAEVGAPAATPSSQ</sequence>
<evidence type="ECO:0000256" key="10">
    <source>
        <dbReference type="SAM" id="MobiDB-lite"/>
    </source>
</evidence>
<comment type="similarity">
    <text evidence="9">Belongs to the class I-like SAM-binding methyltransferase superfamily. RsmB/NOP family.</text>
</comment>
<evidence type="ECO:0000256" key="1">
    <source>
        <dbReference type="ARBA" id="ARBA00004123"/>
    </source>
</evidence>
<dbReference type="InterPro" id="IPR023267">
    <property type="entry name" value="RCMT"/>
</dbReference>
<comment type="caution">
    <text evidence="9">Lacks conserved residue(s) required for the propagation of feature annotation.</text>
</comment>
<feature type="compositionally biased region" description="Basic and acidic residues" evidence="10">
    <location>
        <begin position="383"/>
        <end position="394"/>
    </location>
</feature>
<evidence type="ECO:0000313" key="12">
    <source>
        <dbReference type="EMBL" id="KAJ4459678.1"/>
    </source>
</evidence>
<feature type="compositionally biased region" description="Basic residues" evidence="10">
    <location>
        <begin position="1"/>
        <end position="16"/>
    </location>
</feature>
<dbReference type="InterPro" id="IPR001678">
    <property type="entry name" value="MeTrfase_RsmB-F_NOP2_dom"/>
</dbReference>
<keyword evidence="13" id="KW-1185">Reference proteome</keyword>
<feature type="binding site" evidence="9">
    <location>
        <begin position="192"/>
        <end position="198"/>
    </location>
    <ligand>
        <name>S-adenosyl-L-methionine</name>
        <dbReference type="ChEBI" id="CHEBI:59789"/>
    </ligand>
</feature>
<feature type="compositionally biased region" description="Acidic residues" evidence="10">
    <location>
        <begin position="584"/>
        <end position="609"/>
    </location>
</feature>
<dbReference type="InterPro" id="IPR049560">
    <property type="entry name" value="MeTrfase_RsmB-F_NOP2_cat"/>
</dbReference>
<dbReference type="GO" id="GO:0008168">
    <property type="term" value="F:methyltransferase activity"/>
    <property type="evidence" value="ECO:0007669"/>
    <property type="project" value="UniProtKB-KW"/>
</dbReference>
<proteinExistence type="inferred from homology"/>
<keyword evidence="4 9" id="KW-0808">Transferase</keyword>
<evidence type="ECO:0000256" key="6">
    <source>
        <dbReference type="ARBA" id="ARBA00022694"/>
    </source>
</evidence>
<dbReference type="PRINTS" id="PR02008">
    <property type="entry name" value="RCMTFAMILY"/>
</dbReference>
<feature type="compositionally biased region" description="Low complexity" evidence="10">
    <location>
        <begin position="635"/>
        <end position="654"/>
    </location>
</feature>
<name>A0ABQ8UN05_9EUKA</name>
<dbReference type="Pfam" id="PF01189">
    <property type="entry name" value="Methyltr_RsmB-F"/>
    <property type="match status" value="1"/>
</dbReference>
<feature type="domain" description="SAM-dependent MTase RsmB/NOP-type" evidence="11">
    <location>
        <begin position="75"/>
        <end position="511"/>
    </location>
</feature>
<dbReference type="SUPFAM" id="SSF53335">
    <property type="entry name" value="S-adenosyl-L-methionine-dependent methyltransferases"/>
    <property type="match status" value="1"/>
</dbReference>
<feature type="region of interest" description="Disordered" evidence="10">
    <location>
        <begin position="520"/>
        <end position="654"/>
    </location>
</feature>
<evidence type="ECO:0000256" key="2">
    <source>
        <dbReference type="ARBA" id="ARBA00022555"/>
    </source>
</evidence>
<reference evidence="12" key="1">
    <citation type="journal article" date="2022" name="bioRxiv">
        <title>Genomics of Preaxostyla Flagellates Illuminates Evolutionary Transitions and the Path Towards Mitochondrial Loss.</title>
        <authorList>
            <person name="Novak L.V.F."/>
            <person name="Treitli S.C."/>
            <person name="Pyrih J."/>
            <person name="Halakuc P."/>
            <person name="Pipaliya S.V."/>
            <person name="Vacek V."/>
            <person name="Brzon O."/>
            <person name="Soukal P."/>
            <person name="Eme L."/>
            <person name="Dacks J.B."/>
            <person name="Karnkowska A."/>
            <person name="Elias M."/>
            <person name="Hampl V."/>
        </authorList>
    </citation>
    <scope>NUCLEOTIDE SEQUENCE</scope>
    <source>
        <strain evidence="12">RCP-MX</strain>
    </source>
</reference>
<protein>
    <submittedName>
        <fullName evidence="12">S-adenosyl-L-methionine-dependent methyltransferases superfamily protein</fullName>
    </submittedName>
</protein>
<gene>
    <name evidence="12" type="ORF">PAPYR_4433</name>
</gene>
<keyword evidence="3 9" id="KW-0489">Methyltransferase</keyword>
<dbReference type="CDD" id="cd02440">
    <property type="entry name" value="AdoMet_MTases"/>
    <property type="match status" value="1"/>
</dbReference>
<evidence type="ECO:0000256" key="4">
    <source>
        <dbReference type="ARBA" id="ARBA00022679"/>
    </source>
</evidence>
<evidence type="ECO:0000256" key="3">
    <source>
        <dbReference type="ARBA" id="ARBA00022603"/>
    </source>
</evidence>
<organism evidence="12 13">
    <name type="scientific">Paratrimastix pyriformis</name>
    <dbReference type="NCBI Taxonomy" id="342808"/>
    <lineage>
        <taxon>Eukaryota</taxon>
        <taxon>Metamonada</taxon>
        <taxon>Preaxostyla</taxon>
        <taxon>Paratrimastigidae</taxon>
        <taxon>Paratrimastix</taxon>
    </lineage>
</organism>
<feature type="compositionally biased region" description="Basic residues" evidence="10">
    <location>
        <begin position="550"/>
        <end position="563"/>
    </location>
</feature>
<feature type="compositionally biased region" description="Basic and acidic residues" evidence="10">
    <location>
        <begin position="17"/>
        <end position="43"/>
    </location>
</feature>